<organism evidence="6 7">
    <name type="scientific">Ascochyta lentis</name>
    <dbReference type="NCBI Taxonomy" id="205686"/>
    <lineage>
        <taxon>Eukaryota</taxon>
        <taxon>Fungi</taxon>
        <taxon>Dikarya</taxon>
        <taxon>Ascomycota</taxon>
        <taxon>Pezizomycotina</taxon>
        <taxon>Dothideomycetes</taxon>
        <taxon>Pleosporomycetidae</taxon>
        <taxon>Pleosporales</taxon>
        <taxon>Pleosporineae</taxon>
        <taxon>Didymellaceae</taxon>
        <taxon>Ascochyta</taxon>
    </lineage>
</organism>
<sequence>MANNEVSLYPYTPSKTAAVISAVVFALLLAIHTFKLFKTKTWFAIPFVIGAIFETLGYLARAYSCSHLSEVNPYIAQTLFILLAPILFAASIYMFLGRIIRATGYARSSIIRPTLVTKIFLGGDILCFLVQAAGAGMLAKTDASQSTKDTGKIVILAGLIIQLFVFGFFVVVAAIFHFRARKVEGSKGLMQEFDWQRYLFMLYAVSGLITVRNVFRVAEYAMGEDGYLLAHEWPIYIFDALLMAVSLVICTTWYVGNIVSKASQGDREDIYVMMAGQETNGARV</sequence>
<gene>
    <name evidence="6" type="ORF">EKO04_007514</name>
</gene>
<feature type="transmembrane region" description="Helical" evidence="5">
    <location>
        <begin position="74"/>
        <end position="95"/>
    </location>
</feature>
<dbReference type="OrthoDB" id="3358017at2759"/>
<feature type="transmembrane region" description="Helical" evidence="5">
    <location>
        <begin position="153"/>
        <end position="178"/>
    </location>
</feature>
<dbReference type="AlphaFoldDB" id="A0A8H7IYL0"/>
<comment type="caution">
    <text evidence="6">The sequence shown here is derived from an EMBL/GenBank/DDBJ whole genome shotgun (WGS) entry which is preliminary data.</text>
</comment>
<dbReference type="InterPro" id="IPR007568">
    <property type="entry name" value="RTA1"/>
</dbReference>
<accession>A0A8H7IYL0</accession>
<keyword evidence="4 5" id="KW-0472">Membrane</keyword>
<feature type="transmembrane region" description="Helical" evidence="5">
    <location>
        <begin position="41"/>
        <end position="62"/>
    </location>
</feature>
<dbReference type="Proteomes" id="UP000651452">
    <property type="component" value="Unassembled WGS sequence"/>
</dbReference>
<feature type="transmembrane region" description="Helical" evidence="5">
    <location>
        <begin position="198"/>
        <end position="215"/>
    </location>
</feature>
<dbReference type="EMBL" id="RZGK01000013">
    <property type="protein sequence ID" value="KAF9694699.1"/>
    <property type="molecule type" value="Genomic_DNA"/>
</dbReference>
<dbReference type="Pfam" id="PF04479">
    <property type="entry name" value="RTA1"/>
    <property type="match status" value="1"/>
</dbReference>
<dbReference type="PANTHER" id="PTHR31465:SF1">
    <property type="entry name" value="PROTEIN RTA1-RELATED"/>
    <property type="match status" value="1"/>
</dbReference>
<dbReference type="PANTHER" id="PTHR31465">
    <property type="entry name" value="PROTEIN RTA1-RELATED"/>
    <property type="match status" value="1"/>
</dbReference>
<feature type="transmembrane region" description="Helical" evidence="5">
    <location>
        <begin position="235"/>
        <end position="255"/>
    </location>
</feature>
<evidence type="ECO:0000256" key="5">
    <source>
        <dbReference type="SAM" id="Phobius"/>
    </source>
</evidence>
<keyword evidence="3 5" id="KW-1133">Transmembrane helix</keyword>
<feature type="transmembrane region" description="Helical" evidence="5">
    <location>
        <begin position="115"/>
        <end position="133"/>
    </location>
</feature>
<feature type="transmembrane region" description="Helical" evidence="5">
    <location>
        <begin position="16"/>
        <end position="34"/>
    </location>
</feature>
<evidence type="ECO:0000256" key="2">
    <source>
        <dbReference type="ARBA" id="ARBA00022692"/>
    </source>
</evidence>
<evidence type="ECO:0000313" key="7">
    <source>
        <dbReference type="Proteomes" id="UP000651452"/>
    </source>
</evidence>
<reference evidence="6" key="1">
    <citation type="submission" date="2018-12" db="EMBL/GenBank/DDBJ databases">
        <authorList>
            <person name="Syme R.A."/>
            <person name="Farfan-Caceres L."/>
            <person name="Lichtenzveig J."/>
        </authorList>
    </citation>
    <scope>NUCLEOTIDE SEQUENCE</scope>
    <source>
        <strain evidence="6">Al4</strain>
    </source>
</reference>
<evidence type="ECO:0008006" key="8">
    <source>
        <dbReference type="Google" id="ProtNLM"/>
    </source>
</evidence>
<comment type="subcellular location">
    <subcellularLocation>
        <location evidence="1">Membrane</location>
        <topology evidence="1">Multi-pass membrane protein</topology>
    </subcellularLocation>
</comment>
<evidence type="ECO:0000256" key="3">
    <source>
        <dbReference type="ARBA" id="ARBA00022989"/>
    </source>
</evidence>
<evidence type="ECO:0000256" key="1">
    <source>
        <dbReference type="ARBA" id="ARBA00004141"/>
    </source>
</evidence>
<evidence type="ECO:0000313" key="6">
    <source>
        <dbReference type="EMBL" id="KAF9694699.1"/>
    </source>
</evidence>
<evidence type="ECO:0000256" key="4">
    <source>
        <dbReference type="ARBA" id="ARBA00023136"/>
    </source>
</evidence>
<reference evidence="6" key="2">
    <citation type="submission" date="2020-09" db="EMBL/GenBank/DDBJ databases">
        <title>Reference genome assembly for Australian Ascochyta lentis isolate Al4.</title>
        <authorList>
            <person name="Lee R.C."/>
            <person name="Farfan-Caceres L.M."/>
            <person name="Debler J.W."/>
            <person name="Williams A.H."/>
            <person name="Henares B.M."/>
        </authorList>
    </citation>
    <scope>NUCLEOTIDE SEQUENCE</scope>
    <source>
        <strain evidence="6">Al4</strain>
    </source>
</reference>
<name>A0A8H7IYL0_9PLEO</name>
<dbReference type="GO" id="GO:0016020">
    <property type="term" value="C:membrane"/>
    <property type="evidence" value="ECO:0007669"/>
    <property type="project" value="UniProtKB-SubCell"/>
</dbReference>
<keyword evidence="7" id="KW-1185">Reference proteome</keyword>
<proteinExistence type="predicted"/>
<protein>
    <recommendedName>
        <fullName evidence="8">RTA1 like protein</fullName>
    </recommendedName>
</protein>
<keyword evidence="2 5" id="KW-0812">Transmembrane</keyword>